<dbReference type="EMBL" id="BLAB01000001">
    <property type="protein sequence ID" value="GER92513.1"/>
    <property type="molecule type" value="Genomic_DNA"/>
</dbReference>
<evidence type="ECO:0000313" key="2">
    <source>
        <dbReference type="EMBL" id="GER92513.1"/>
    </source>
</evidence>
<proteinExistence type="predicted"/>
<organism evidence="2">
    <name type="scientific">hot springs metagenome</name>
    <dbReference type="NCBI Taxonomy" id="433727"/>
    <lineage>
        <taxon>unclassified sequences</taxon>
        <taxon>metagenomes</taxon>
        <taxon>ecological metagenomes</taxon>
    </lineage>
</organism>
<sequence length="120" mass="13684">MKFLADMPISPKTVMHLRSLGHDVYRISEKGLYRAKDHDIVEIAVIENRVILTMDLDFAAIIAISHMAIPSTVIFRVMDESYENINALLENILPRVGNDLLNGAIVIIEDDRFRIRKLPI</sequence>
<comment type="caution">
    <text evidence="2">The sequence shown here is derived from an EMBL/GenBank/DDBJ whole genome shotgun (WGS) entry which is preliminary data.</text>
</comment>
<accession>A0A5J4KYF3</accession>
<protein>
    <recommendedName>
        <fullName evidence="1">DUF5615 domain-containing protein</fullName>
    </recommendedName>
</protein>
<dbReference type="InterPro" id="IPR041049">
    <property type="entry name" value="DUF5615"/>
</dbReference>
<dbReference type="Pfam" id="PF18480">
    <property type="entry name" value="DUF5615"/>
    <property type="match status" value="1"/>
</dbReference>
<dbReference type="AlphaFoldDB" id="A0A5J4KYF3"/>
<evidence type="ECO:0000259" key="1">
    <source>
        <dbReference type="Pfam" id="PF18480"/>
    </source>
</evidence>
<gene>
    <name evidence="2" type="ORF">A45J_0229</name>
</gene>
<reference evidence="2" key="1">
    <citation type="submission" date="2019-10" db="EMBL/GenBank/DDBJ databases">
        <title>Metagenomic sequencing of thiosulfate-disproportionating enrichment culture.</title>
        <authorList>
            <person name="Umezawa K."/>
            <person name="Kojima H."/>
            <person name="Fukui M."/>
        </authorList>
    </citation>
    <scope>NUCLEOTIDE SEQUENCE</scope>
    <source>
        <strain evidence="2">45J</strain>
    </source>
</reference>
<name>A0A5J4KYF3_9ZZZZ</name>
<feature type="domain" description="DUF5615" evidence="1">
    <location>
        <begin position="1"/>
        <end position="110"/>
    </location>
</feature>